<gene>
    <name evidence="7" type="ORF">GR197_30525</name>
</gene>
<evidence type="ECO:0000313" key="8">
    <source>
        <dbReference type="Proteomes" id="UP000471753"/>
    </source>
</evidence>
<dbReference type="EMBL" id="WUFT01000037">
    <property type="protein sequence ID" value="NEJ74808.1"/>
    <property type="molecule type" value="Genomic_DNA"/>
</dbReference>
<accession>A0A7K3UPP5</accession>
<evidence type="ECO:0000259" key="5">
    <source>
        <dbReference type="Pfam" id="PF02055"/>
    </source>
</evidence>
<organism evidence="7 8">
    <name type="scientific">Rhizobium phaseoli</name>
    <dbReference type="NCBI Taxonomy" id="396"/>
    <lineage>
        <taxon>Bacteria</taxon>
        <taxon>Pseudomonadati</taxon>
        <taxon>Pseudomonadota</taxon>
        <taxon>Alphaproteobacteria</taxon>
        <taxon>Hyphomicrobiales</taxon>
        <taxon>Rhizobiaceae</taxon>
        <taxon>Rhizobium/Agrobacterium group</taxon>
        <taxon>Rhizobium</taxon>
    </lineage>
</organism>
<evidence type="ECO:0000256" key="3">
    <source>
        <dbReference type="ARBA" id="ARBA00022801"/>
    </source>
</evidence>
<evidence type="ECO:0000256" key="2">
    <source>
        <dbReference type="ARBA" id="ARBA00022729"/>
    </source>
</evidence>
<keyword evidence="4" id="KW-0326">Glycosidase</keyword>
<evidence type="ECO:0000256" key="4">
    <source>
        <dbReference type="RuleBase" id="RU361188"/>
    </source>
</evidence>
<comment type="caution">
    <text evidence="7">The sequence shown here is derived from an EMBL/GenBank/DDBJ whole genome shotgun (WGS) entry which is preliminary data.</text>
</comment>
<comment type="similarity">
    <text evidence="1 4">Belongs to the glycosyl hydrolase 30 family.</text>
</comment>
<dbReference type="Pfam" id="PF17189">
    <property type="entry name" value="Glyco_hydro_30C"/>
    <property type="match status" value="1"/>
</dbReference>
<dbReference type="PANTHER" id="PTHR11069:SF23">
    <property type="entry name" value="LYSOSOMAL ACID GLUCOSYLCERAMIDASE"/>
    <property type="match status" value="1"/>
</dbReference>
<evidence type="ECO:0000313" key="7">
    <source>
        <dbReference type="EMBL" id="NEJ74808.1"/>
    </source>
</evidence>
<dbReference type="GO" id="GO:0006680">
    <property type="term" value="P:glucosylceramide catabolic process"/>
    <property type="evidence" value="ECO:0007669"/>
    <property type="project" value="TreeGrafter"/>
</dbReference>
<keyword evidence="2" id="KW-0732">Signal</keyword>
<dbReference type="RefSeq" id="WP_018480550.1">
    <property type="nucleotide sequence ID" value="NZ_WUFT01000037.1"/>
</dbReference>
<reference evidence="7 8" key="1">
    <citation type="submission" date="2019-12" db="EMBL/GenBank/DDBJ databases">
        <title>Rhizobium genotypes associated with high levels of biological nitrogen fixation by grain legumes in a temperate-maritime cropping system.</title>
        <authorList>
            <person name="Maluk M."/>
            <person name="Francesc Ferrando Molina F."/>
            <person name="Lopez Del Egido L."/>
            <person name="Lafos M."/>
            <person name="Langarica-Fuentes A."/>
            <person name="Gebre Yohannes G."/>
            <person name="Young M.W."/>
            <person name="Martin P."/>
            <person name="Gantlett R."/>
            <person name="Kenicer G."/>
            <person name="Hawes C."/>
            <person name="Begg G.S."/>
            <person name="Quilliam R.S."/>
            <person name="Squire G.R."/>
            <person name="Poole P.S."/>
            <person name="Young P.W."/>
            <person name="Iannetta P.M."/>
            <person name="James E.K."/>
        </authorList>
    </citation>
    <scope>NUCLEOTIDE SEQUENCE [LARGE SCALE GENOMIC DNA]</scope>
    <source>
        <strain evidence="7 8">JHI366</strain>
    </source>
</reference>
<keyword evidence="3 4" id="KW-0378">Hydrolase</keyword>
<dbReference type="AlphaFoldDB" id="A0A7K3UPP5"/>
<dbReference type="SUPFAM" id="SSF51445">
    <property type="entry name" value="(Trans)glycosidases"/>
    <property type="match status" value="1"/>
</dbReference>
<dbReference type="Pfam" id="PF02055">
    <property type="entry name" value="Glyco_hydro_30"/>
    <property type="match status" value="1"/>
</dbReference>
<dbReference type="InterPro" id="IPR033453">
    <property type="entry name" value="Glyco_hydro_30_TIM-barrel"/>
</dbReference>
<dbReference type="Gene3D" id="3.20.20.80">
    <property type="entry name" value="Glycosidases"/>
    <property type="match status" value="1"/>
</dbReference>
<dbReference type="GO" id="GO:0004348">
    <property type="term" value="F:glucosylceramidase activity"/>
    <property type="evidence" value="ECO:0007669"/>
    <property type="project" value="InterPro"/>
</dbReference>
<dbReference type="PRINTS" id="PR00843">
    <property type="entry name" value="GLHYDRLASE30"/>
</dbReference>
<dbReference type="Proteomes" id="UP000471753">
    <property type="component" value="Unassembled WGS sequence"/>
</dbReference>
<proteinExistence type="inferred from homology"/>
<feature type="domain" description="Glycosyl hydrolase family 30 TIM-barrel" evidence="5">
    <location>
        <begin position="42"/>
        <end position="367"/>
    </location>
</feature>
<dbReference type="InterPro" id="IPR033452">
    <property type="entry name" value="GH30_C"/>
</dbReference>
<dbReference type="InterPro" id="IPR017853">
    <property type="entry name" value="GH"/>
</dbReference>
<dbReference type="PANTHER" id="PTHR11069">
    <property type="entry name" value="GLUCOSYLCERAMIDASE"/>
    <property type="match status" value="1"/>
</dbReference>
<evidence type="ECO:0000259" key="6">
    <source>
        <dbReference type="Pfam" id="PF17189"/>
    </source>
</evidence>
<dbReference type="GO" id="GO:0016020">
    <property type="term" value="C:membrane"/>
    <property type="evidence" value="ECO:0007669"/>
    <property type="project" value="GOC"/>
</dbReference>
<protein>
    <submittedName>
        <fullName evidence="7">Glycosyl hydrolase</fullName>
    </submittedName>
</protein>
<evidence type="ECO:0000256" key="1">
    <source>
        <dbReference type="ARBA" id="ARBA00005382"/>
    </source>
</evidence>
<name>A0A7K3UPP5_9HYPH</name>
<sequence length="431" mass="48267">MTISWISTSPTEQWVAKSIDQPLSAMRGPALTTGTTILENFKGFGGCFNELGWKALQLVDDNARQTILADLFSKDACAFNYCRLPIGANDYSEIWYSHNETAGDFAMADFSIERDHRYLIPFIEAAREMRGEELSLFASPWSPPTWMKFPQAHNYGTLVWQPEYRKAYADYFVRFVQAYSDVGIAIDAVHVQNEPNSDQKFPSCIWTGAKMRDFIRDDLGPAFSAAGLKTEIWAGTIERGDFNAWAGTIFSDAEAAAYITGAGFQWAGKHAVQRTRQAFPDLPIVQTENECGDGANTWDHAHHVFDLIQHYVSNGTEAYVYWNMVLEPQGESTWGWQQNSMITIDPENLAVIYNPEFYLMKHFSAFVHPGAQVLATVGPMAANALAFRNLDGTTIFVIQNPSDAPRDIPLSLGEETATFTLPARSINTIRF</sequence>
<feature type="domain" description="Glycosyl hydrolase family 30 beta sandwich" evidence="6">
    <location>
        <begin position="383"/>
        <end position="429"/>
    </location>
</feature>
<dbReference type="InterPro" id="IPR001139">
    <property type="entry name" value="Glyco_hydro_30"/>
</dbReference>